<evidence type="ECO:0008006" key="3">
    <source>
        <dbReference type="Google" id="ProtNLM"/>
    </source>
</evidence>
<evidence type="ECO:0000313" key="1">
    <source>
        <dbReference type="EMBL" id="KTD19579.1"/>
    </source>
</evidence>
<proteinExistence type="predicted"/>
<dbReference type="STRING" id="45068.Llon_2159"/>
<dbReference type="Proteomes" id="UP000054997">
    <property type="component" value="Unassembled WGS sequence"/>
</dbReference>
<dbReference type="EMBL" id="LNYK01000034">
    <property type="protein sequence ID" value="KTD19579.1"/>
    <property type="molecule type" value="Genomic_DNA"/>
</dbReference>
<reference evidence="1 2" key="1">
    <citation type="submission" date="2015-11" db="EMBL/GenBank/DDBJ databases">
        <title>Genomic analysis of 38 Legionella species identifies large and diverse effector repertoires.</title>
        <authorList>
            <person name="Burstein D."/>
            <person name="Amaro F."/>
            <person name="Zusman T."/>
            <person name="Lifshitz Z."/>
            <person name="Cohen O."/>
            <person name="Gilbert J.A."/>
            <person name="Pupko T."/>
            <person name="Shuman H.A."/>
            <person name="Segal G."/>
        </authorList>
    </citation>
    <scope>NUCLEOTIDE SEQUENCE [LARGE SCALE GENOMIC DNA]</scope>
    <source>
        <strain evidence="1 2">ATCC 49505</strain>
    </source>
</reference>
<organism evidence="1 2">
    <name type="scientific">Legionella londiniensis</name>
    <dbReference type="NCBI Taxonomy" id="45068"/>
    <lineage>
        <taxon>Bacteria</taxon>
        <taxon>Pseudomonadati</taxon>
        <taxon>Pseudomonadota</taxon>
        <taxon>Gammaproteobacteria</taxon>
        <taxon>Legionellales</taxon>
        <taxon>Legionellaceae</taxon>
        <taxon>Legionella</taxon>
    </lineage>
</organism>
<evidence type="ECO:0000313" key="2">
    <source>
        <dbReference type="Proteomes" id="UP000054997"/>
    </source>
</evidence>
<comment type="caution">
    <text evidence="1">The sequence shown here is derived from an EMBL/GenBank/DDBJ whole genome shotgun (WGS) entry which is preliminary data.</text>
</comment>
<dbReference type="Pfam" id="PF10677">
    <property type="entry name" value="DUF2490"/>
    <property type="match status" value="1"/>
</dbReference>
<dbReference type="AlphaFoldDB" id="A0A0W0VHT4"/>
<protein>
    <recommendedName>
        <fullName evidence="3">DUF2490 domain-containing protein</fullName>
    </recommendedName>
</protein>
<sequence>MNFYFLHEPMKQFFTALLMVLVLKPVHSDSGFWTGMSIHQETGSYLHHLDAELRFNEGGRPVDQFLGDIGAGYRLKPHWQVWLGSKYSYNDQDTVSDVQEIRLWEQLSFLQKDFMIRSRLEQRKAFTEPAVANRLREKIEWSVPLQQLFKLKCYDELFINLNQVSWVRTRTFDQNRFFLGVAHQASKQLQVSLGFLYQSVFSTPVENARIVKLSFAYRLQDS</sequence>
<dbReference type="PATRIC" id="fig|45068.5.peg.2350"/>
<name>A0A0W0VHT4_9GAMM</name>
<keyword evidence="2" id="KW-1185">Reference proteome</keyword>
<dbReference type="RefSeq" id="WP_058530131.1">
    <property type="nucleotide sequence ID" value="NZ_CAAAHZ010000002.1"/>
</dbReference>
<dbReference type="OrthoDB" id="5381041at2"/>
<gene>
    <name evidence="1" type="ORF">Llon_2159</name>
</gene>
<accession>A0A0W0VHT4</accession>
<dbReference type="InterPro" id="IPR019619">
    <property type="entry name" value="DUF2490"/>
</dbReference>